<evidence type="ECO:0000313" key="4">
    <source>
        <dbReference type="Proteomes" id="UP000325081"/>
    </source>
</evidence>
<dbReference type="EMBL" id="BKCP01005550">
    <property type="protein sequence ID" value="GER38888.1"/>
    <property type="molecule type" value="Genomic_DNA"/>
</dbReference>
<dbReference type="AlphaFoldDB" id="A0A5A7Q226"/>
<organism evidence="3 4">
    <name type="scientific">Striga asiatica</name>
    <name type="common">Asiatic witchweed</name>
    <name type="synonym">Buchnera asiatica</name>
    <dbReference type="NCBI Taxonomy" id="4170"/>
    <lineage>
        <taxon>Eukaryota</taxon>
        <taxon>Viridiplantae</taxon>
        <taxon>Streptophyta</taxon>
        <taxon>Embryophyta</taxon>
        <taxon>Tracheophyta</taxon>
        <taxon>Spermatophyta</taxon>
        <taxon>Magnoliopsida</taxon>
        <taxon>eudicotyledons</taxon>
        <taxon>Gunneridae</taxon>
        <taxon>Pentapetalae</taxon>
        <taxon>asterids</taxon>
        <taxon>lamiids</taxon>
        <taxon>Lamiales</taxon>
        <taxon>Orobanchaceae</taxon>
        <taxon>Buchnereae</taxon>
        <taxon>Striga</taxon>
    </lineage>
</organism>
<dbReference type="PANTHER" id="PTHR23032">
    <property type="entry name" value="BRO1 DOMAIN-CONTAINING PROTEIN BROX"/>
    <property type="match status" value="1"/>
</dbReference>
<dbReference type="InterPro" id="IPR038499">
    <property type="entry name" value="BRO1_sf"/>
</dbReference>
<dbReference type="Gene3D" id="1.25.40.280">
    <property type="entry name" value="alix/aip1 like domains"/>
    <property type="match status" value="1"/>
</dbReference>
<dbReference type="InterPro" id="IPR004328">
    <property type="entry name" value="BRO1_dom"/>
</dbReference>
<name>A0A5A7Q226_STRAF</name>
<protein>
    <submittedName>
        <fullName evidence="3">Endosomal targeting BRO1-like domain-containing protein</fullName>
    </submittedName>
</protein>
<evidence type="ECO:0000259" key="2">
    <source>
        <dbReference type="SMART" id="SM01041"/>
    </source>
</evidence>
<keyword evidence="4" id="KW-1185">Reference proteome</keyword>
<evidence type="ECO:0000256" key="1">
    <source>
        <dbReference type="ARBA" id="ARBA00008901"/>
    </source>
</evidence>
<accession>A0A5A7Q226</accession>
<dbReference type="Proteomes" id="UP000325081">
    <property type="component" value="Unassembled WGS sequence"/>
</dbReference>
<comment type="similarity">
    <text evidence="1">Belongs to the BROX family.</text>
</comment>
<evidence type="ECO:0000313" key="3">
    <source>
        <dbReference type="EMBL" id="GER38888.1"/>
    </source>
</evidence>
<dbReference type="SMART" id="SM01041">
    <property type="entry name" value="BRO1"/>
    <property type="match status" value="1"/>
</dbReference>
<gene>
    <name evidence="3" type="ORF">STAS_15426</name>
</gene>
<feature type="domain" description="BRO1" evidence="2">
    <location>
        <begin position="26"/>
        <end position="369"/>
    </location>
</feature>
<dbReference type="OrthoDB" id="1855524at2759"/>
<reference evidence="4" key="1">
    <citation type="journal article" date="2019" name="Curr. Biol.">
        <title>Genome Sequence of Striga asiatica Provides Insight into the Evolution of Plant Parasitism.</title>
        <authorList>
            <person name="Yoshida S."/>
            <person name="Kim S."/>
            <person name="Wafula E.K."/>
            <person name="Tanskanen J."/>
            <person name="Kim Y.M."/>
            <person name="Honaas L."/>
            <person name="Yang Z."/>
            <person name="Spallek T."/>
            <person name="Conn C.E."/>
            <person name="Ichihashi Y."/>
            <person name="Cheong K."/>
            <person name="Cui S."/>
            <person name="Der J.P."/>
            <person name="Gundlach H."/>
            <person name="Jiao Y."/>
            <person name="Hori C."/>
            <person name="Ishida J.K."/>
            <person name="Kasahara H."/>
            <person name="Kiba T."/>
            <person name="Kim M.S."/>
            <person name="Koo N."/>
            <person name="Laohavisit A."/>
            <person name="Lee Y.H."/>
            <person name="Lumba S."/>
            <person name="McCourt P."/>
            <person name="Mortimer J.C."/>
            <person name="Mutuku J.M."/>
            <person name="Nomura T."/>
            <person name="Sasaki-Sekimoto Y."/>
            <person name="Seto Y."/>
            <person name="Wang Y."/>
            <person name="Wakatake T."/>
            <person name="Sakakibara H."/>
            <person name="Demura T."/>
            <person name="Yamaguchi S."/>
            <person name="Yoneyama K."/>
            <person name="Manabe R.I."/>
            <person name="Nelson D.C."/>
            <person name="Schulman A.H."/>
            <person name="Timko M.P."/>
            <person name="dePamphilis C.W."/>
            <person name="Choi D."/>
            <person name="Shirasu K."/>
        </authorList>
    </citation>
    <scope>NUCLEOTIDE SEQUENCE [LARGE SCALE GENOMIC DNA]</scope>
    <source>
        <strain evidence="4">cv. UVA1</strain>
    </source>
</reference>
<proteinExistence type="inferred from homology"/>
<sequence length="407" mass="45273">MGCTSSIYLVGKKKRKIVPEVSMFVPFLRVPAQTDIHRTLGGLVPKDLANRINSLRNQISFVADHTGGTAISELIKALEEYLPLVIGLTKKGSLLCVVFIFVCRQLIASLIWASGLGGVQMERFGRLKSGNLCGKHMVRTTLDCMRDAVDLLLKAAGHLNFCVHDVIPRLPPDVKDKLPSDMQGSVLESILYQALAMGTEVQVGLAVQSQNATLSVKRRLACEQLSFFTKAYFCLSEADNGGARKKQLSFLKWKHLEAKAGAYYYHALILDKGTEPSSHVSAVCCFIAAQDLLAESNKACLTFCLAHPITRATPPWGAMKHFHKKIPDMASKKSQMYADLLDQENLQSLPHLPEFELSLKPDDYELPQLDPMWDFGNWKVPNPGQTTIKAHLNDDDDHHHHLFQLQT</sequence>
<comment type="caution">
    <text evidence="3">The sequence shown here is derived from an EMBL/GenBank/DDBJ whole genome shotgun (WGS) entry which is preliminary data.</text>
</comment>
<dbReference type="PANTHER" id="PTHR23032:SF2">
    <property type="entry name" value="ENDOSOMAL TARGETING BRO1-LIKE DOMAIN-CONTAINING PROTEIN"/>
    <property type="match status" value="1"/>
</dbReference>
<dbReference type="InterPro" id="IPR038898">
    <property type="entry name" value="BROX"/>
</dbReference>